<accession>A0ABM8B9S0</accession>
<feature type="compositionally biased region" description="Basic and acidic residues" evidence="1">
    <location>
        <begin position="109"/>
        <end position="125"/>
    </location>
</feature>
<protein>
    <submittedName>
        <fullName evidence="3">Uncharacterized protein</fullName>
    </submittedName>
</protein>
<dbReference type="EMBL" id="AP026798">
    <property type="protein sequence ID" value="BDR53630.1"/>
    <property type="molecule type" value="Genomic_DNA"/>
</dbReference>
<keyword evidence="2" id="KW-1133">Transmembrane helix</keyword>
<gene>
    <name evidence="3" type="ORF">KIM372_15370</name>
</gene>
<feature type="transmembrane region" description="Helical" evidence="2">
    <location>
        <begin position="245"/>
        <end position="267"/>
    </location>
</feature>
<evidence type="ECO:0000256" key="1">
    <source>
        <dbReference type="SAM" id="MobiDB-lite"/>
    </source>
</evidence>
<feature type="region of interest" description="Disordered" evidence="1">
    <location>
        <begin position="1"/>
        <end position="128"/>
    </location>
</feature>
<reference evidence="3 4" key="1">
    <citation type="journal article" date="2023" name="Microbiol. Spectr.">
        <title>Symbiosis of Carpenter Bees with Uncharacterized Lactic Acid Bacteria Showing NAD Auxotrophy.</title>
        <authorList>
            <person name="Kawasaki S."/>
            <person name="Ozawa K."/>
            <person name="Mori T."/>
            <person name="Yamamoto A."/>
            <person name="Ito M."/>
            <person name="Ohkuma M."/>
            <person name="Sakamoto M."/>
            <person name="Matsutani M."/>
        </authorList>
    </citation>
    <scope>NUCLEOTIDE SEQUENCE [LARGE SCALE GENOMIC DNA]</scope>
    <source>
        <strain evidence="3 4">Kim37-2</strain>
    </source>
</reference>
<organism evidence="3 4">
    <name type="scientific">Bombiscardovia nodaiensis</name>
    <dbReference type="NCBI Taxonomy" id="2932181"/>
    <lineage>
        <taxon>Bacteria</taxon>
        <taxon>Bacillati</taxon>
        <taxon>Actinomycetota</taxon>
        <taxon>Actinomycetes</taxon>
        <taxon>Bifidobacteriales</taxon>
        <taxon>Bifidobacteriaceae</taxon>
        <taxon>Bombiscardovia</taxon>
    </lineage>
</organism>
<evidence type="ECO:0000256" key="2">
    <source>
        <dbReference type="SAM" id="Phobius"/>
    </source>
</evidence>
<feature type="compositionally biased region" description="Basic and acidic residues" evidence="1">
    <location>
        <begin position="37"/>
        <end position="72"/>
    </location>
</feature>
<feature type="transmembrane region" description="Helical" evidence="2">
    <location>
        <begin position="180"/>
        <end position="199"/>
    </location>
</feature>
<name>A0ABM8B9S0_9BIFI</name>
<evidence type="ECO:0000313" key="4">
    <source>
        <dbReference type="Proteomes" id="UP001321766"/>
    </source>
</evidence>
<sequence length="273" mass="29531">MANDSKQGQDQENGQRTGKNRRRTHLASTGSEAYGKLSEHTESGAQAEHKAPEAHETSEQDRPEHNSNRDRNNQSISRESTNDESQKQHSTRQEQEERIPSAERAQVSSDEHAHQDKNAQTKQEESIAAQAGSLAGAAVRNVKKNSRHNPLYLGLAVAFATASLGVAFSTFPIILSLPVAGVLLGISVWLLGHVGIINLSDDSQGGRHHKLLRLSTIGSLLTTQIVVTDIFLFTRLGSVGPHQSGIIIAWLIATAVEALAAALVIAADLHHRH</sequence>
<dbReference type="Proteomes" id="UP001321766">
    <property type="component" value="Chromosome"/>
</dbReference>
<feature type="compositionally biased region" description="Polar residues" evidence="1">
    <location>
        <begin position="1"/>
        <end position="17"/>
    </location>
</feature>
<proteinExistence type="predicted"/>
<keyword evidence="4" id="KW-1185">Reference proteome</keyword>
<feature type="transmembrane region" description="Helical" evidence="2">
    <location>
        <begin position="151"/>
        <end position="174"/>
    </location>
</feature>
<evidence type="ECO:0000313" key="3">
    <source>
        <dbReference type="EMBL" id="BDR53630.1"/>
    </source>
</evidence>
<keyword evidence="2" id="KW-0812">Transmembrane</keyword>
<feature type="transmembrane region" description="Helical" evidence="2">
    <location>
        <begin position="211"/>
        <end position="233"/>
    </location>
</feature>
<feature type="compositionally biased region" description="Basic and acidic residues" evidence="1">
    <location>
        <begin position="80"/>
        <end position="101"/>
    </location>
</feature>
<keyword evidence="2" id="KW-0472">Membrane</keyword>